<reference evidence="1" key="1">
    <citation type="submission" date="2022-04" db="EMBL/GenBank/DDBJ databases">
        <title>Genome of the entomopathogenic fungus Entomophthora muscae.</title>
        <authorList>
            <person name="Elya C."/>
            <person name="Lovett B.R."/>
            <person name="Lee E."/>
            <person name="Macias A.M."/>
            <person name="Hajek A.E."/>
            <person name="De Bivort B.L."/>
            <person name="Kasson M.T."/>
            <person name="De Fine Licht H.H."/>
            <person name="Stajich J.E."/>
        </authorList>
    </citation>
    <scope>NUCLEOTIDE SEQUENCE</scope>
    <source>
        <strain evidence="1">Berkeley</strain>
    </source>
</reference>
<name>A0ACC2TLR8_9FUNG</name>
<organism evidence="1 2">
    <name type="scientific">Entomophthora muscae</name>
    <dbReference type="NCBI Taxonomy" id="34485"/>
    <lineage>
        <taxon>Eukaryota</taxon>
        <taxon>Fungi</taxon>
        <taxon>Fungi incertae sedis</taxon>
        <taxon>Zoopagomycota</taxon>
        <taxon>Entomophthoromycotina</taxon>
        <taxon>Entomophthoromycetes</taxon>
        <taxon>Entomophthorales</taxon>
        <taxon>Entomophthoraceae</taxon>
        <taxon>Entomophthora</taxon>
    </lineage>
</organism>
<protein>
    <submittedName>
        <fullName evidence="1">Uncharacterized protein</fullName>
    </submittedName>
</protein>
<keyword evidence="2" id="KW-1185">Reference proteome</keyword>
<proteinExistence type="predicted"/>
<evidence type="ECO:0000313" key="1">
    <source>
        <dbReference type="EMBL" id="KAJ9075545.1"/>
    </source>
</evidence>
<sequence>MKFVTVIGLLLAQVDAEVNVQLLVASKEALVVKTSYAGCCGQSSRCESCNVKVSTKLQVGNYHYRGNAIMSYHVDKLRNSSTCRLVIPKQSATVVGSSVINIQRSLSSDFNVSSISWKSSPELGKVFSSIDLEKQGTVDLTELCQDAAKAQSPVTFFFTPGFAPSTIELPSSKSNTPITLQVTY</sequence>
<dbReference type="EMBL" id="QTSX02002433">
    <property type="protein sequence ID" value="KAJ9075545.1"/>
    <property type="molecule type" value="Genomic_DNA"/>
</dbReference>
<accession>A0ACC2TLR8</accession>
<gene>
    <name evidence="1" type="ORF">DSO57_1035100</name>
</gene>
<comment type="caution">
    <text evidence="1">The sequence shown here is derived from an EMBL/GenBank/DDBJ whole genome shotgun (WGS) entry which is preliminary data.</text>
</comment>
<dbReference type="Proteomes" id="UP001165960">
    <property type="component" value="Unassembled WGS sequence"/>
</dbReference>
<evidence type="ECO:0000313" key="2">
    <source>
        <dbReference type="Proteomes" id="UP001165960"/>
    </source>
</evidence>